<dbReference type="HOGENOM" id="CLU_001305_0_1_1"/>
<evidence type="ECO:0000313" key="3">
    <source>
        <dbReference type="EMBL" id="KDQ54449.1"/>
    </source>
</evidence>
<dbReference type="PANTHER" id="PTHR19959:SF119">
    <property type="entry name" value="FUNGAL LIPASE-LIKE DOMAIN-CONTAINING PROTEIN"/>
    <property type="match status" value="1"/>
</dbReference>
<name>A0A067PI62_9AGAM</name>
<dbReference type="EMBL" id="KL197729">
    <property type="protein sequence ID" value="KDQ54449.1"/>
    <property type="molecule type" value="Genomic_DNA"/>
</dbReference>
<dbReference type="OrthoDB" id="9991317at2759"/>
<dbReference type="InterPro" id="IPR024983">
    <property type="entry name" value="CHAT_dom"/>
</dbReference>
<evidence type="ECO:0000256" key="1">
    <source>
        <dbReference type="SAM" id="MobiDB-lite"/>
    </source>
</evidence>
<reference evidence="4" key="1">
    <citation type="journal article" date="2014" name="Proc. Natl. Acad. Sci. U.S.A.">
        <title>Extensive sampling of basidiomycete genomes demonstrates inadequacy of the white-rot/brown-rot paradigm for wood decay fungi.</title>
        <authorList>
            <person name="Riley R."/>
            <person name="Salamov A.A."/>
            <person name="Brown D.W."/>
            <person name="Nagy L.G."/>
            <person name="Floudas D."/>
            <person name="Held B.W."/>
            <person name="Levasseur A."/>
            <person name="Lombard V."/>
            <person name="Morin E."/>
            <person name="Otillar R."/>
            <person name="Lindquist E.A."/>
            <person name="Sun H."/>
            <person name="LaButti K.M."/>
            <person name="Schmutz J."/>
            <person name="Jabbour D."/>
            <person name="Luo H."/>
            <person name="Baker S.E."/>
            <person name="Pisabarro A.G."/>
            <person name="Walton J.D."/>
            <person name="Blanchette R.A."/>
            <person name="Henrissat B."/>
            <person name="Martin F."/>
            <person name="Cullen D."/>
            <person name="Hibbett D.S."/>
            <person name="Grigoriev I.V."/>
        </authorList>
    </citation>
    <scope>NUCLEOTIDE SEQUENCE [LARGE SCALE GENOMIC DNA]</scope>
    <source>
        <strain evidence="4">MUCL 33604</strain>
    </source>
</reference>
<dbReference type="AlphaFoldDB" id="A0A067PI62"/>
<proteinExistence type="predicted"/>
<accession>A0A067PI62</accession>
<dbReference type="InParanoid" id="A0A067PI62"/>
<dbReference type="Pfam" id="PF12770">
    <property type="entry name" value="CHAT"/>
    <property type="match status" value="1"/>
</dbReference>
<feature type="domain" description="CHAT" evidence="2">
    <location>
        <begin position="784"/>
        <end position="949"/>
    </location>
</feature>
<dbReference type="Proteomes" id="UP000027265">
    <property type="component" value="Unassembled WGS sequence"/>
</dbReference>
<feature type="region of interest" description="Disordered" evidence="1">
    <location>
        <begin position="637"/>
        <end position="660"/>
    </location>
</feature>
<dbReference type="PANTHER" id="PTHR19959">
    <property type="entry name" value="KINESIN LIGHT CHAIN"/>
    <property type="match status" value="1"/>
</dbReference>
<feature type="compositionally biased region" description="Basic and acidic residues" evidence="1">
    <location>
        <begin position="651"/>
        <end position="660"/>
    </location>
</feature>
<dbReference type="SUPFAM" id="SSF48452">
    <property type="entry name" value="TPR-like"/>
    <property type="match status" value="1"/>
</dbReference>
<gene>
    <name evidence="3" type="ORF">JAAARDRAFT_697356</name>
</gene>
<evidence type="ECO:0000259" key="2">
    <source>
        <dbReference type="Pfam" id="PF12770"/>
    </source>
</evidence>
<evidence type="ECO:0000313" key="4">
    <source>
        <dbReference type="Proteomes" id="UP000027265"/>
    </source>
</evidence>
<feature type="non-terminal residue" evidence="3">
    <location>
        <position position="1"/>
    </location>
</feature>
<protein>
    <recommendedName>
        <fullName evidence="2">CHAT domain-containing protein</fullName>
    </recommendedName>
</protein>
<dbReference type="Gene3D" id="1.25.40.10">
    <property type="entry name" value="Tetratricopeptide repeat domain"/>
    <property type="match status" value="3"/>
</dbReference>
<dbReference type="InterPro" id="IPR011990">
    <property type="entry name" value="TPR-like_helical_dom_sf"/>
</dbReference>
<dbReference type="STRING" id="933084.A0A067PI62"/>
<sequence>RFECLSNVTDINSSIRVTEDAVRLTPDDHPDEPRRLNNLGTSLLRRFEHLGKIIDINHSIRAIEDAVQLIPDGHPDKPGCLDNLGTSLLYRFEHLGNITNIDNSIGATEHAVRLTPDSHPDKPGCLNNLGTLLLYRFEHLGNITDINNSISAIEDAIQGTSDGHPDKPGCLNNLGTSLLCRFERLGNITDIDNSIKMTKNAVQLTPDGHSDKPGCLNNLGNSLLRRFERLGNITDIDNSIRATEDTVRLTPDGHPDKPGCLNNLGNSLLRQFERLGNITDIDSSIGAIENAVQLTPDGHPDKPRCLNNLGNSLLRCFERLGDITNIDSSIRVKENAMQLTPDGHPDRPGFLNTLGTSLLRRFEHVSNITDIDDSISTLQHAVRLTPDDHPAKSDRLNNLGNSLLRHFEHLNNITDINNSIGVIEDAIRLTPDGHPDKPGCLNDLGTSLIRCFERLSDISDIDKSIRVKEDAMRLTPDSHPDKPRCLNTLGTSLLHRFEHVGNITDIDNSIRTLSTAAQSNVGSPSVRFKAGIIWAQRAQKTCHTSLLMAYSTLLTLLPQLAWLGLPMRERHRELTEAGSLARDAASAAIEARQFETAVEWLEQGRSVVWGQLLQLRTPIDELRQVQPQLATRFTQVSNQLRQTSTPSHTSEAGDQRSLEAVAQEHRRLTAEWEAILGEIHGIQGFDRFLLPKPFSQLKGAAHSGPVVILNMSDAQCDALVLKPGWDNVLHIPLPNLTETTAEELQNELNKLLSEPGRLPSQLERLVRRKPLALDFNSKFKMILAQLWSDVVKPVLDVLAMTVRSDFLQSLPSNHSRVWWCPTGPLAFLPIHAAGVYDTPDPRNQCIFDFVISSYIPTISALIDNPQVTTPHCFQLLAIAQPNAPHHKPLPGTGKELKLIENHAEGIHFVPLIDDAATVENVIHHMGDSNWVHFACHGVQDISHPTNSGLI</sequence>
<keyword evidence="4" id="KW-1185">Reference proteome</keyword>
<organism evidence="3 4">
    <name type="scientific">Jaapia argillacea MUCL 33604</name>
    <dbReference type="NCBI Taxonomy" id="933084"/>
    <lineage>
        <taxon>Eukaryota</taxon>
        <taxon>Fungi</taxon>
        <taxon>Dikarya</taxon>
        <taxon>Basidiomycota</taxon>
        <taxon>Agaricomycotina</taxon>
        <taxon>Agaricomycetes</taxon>
        <taxon>Agaricomycetidae</taxon>
        <taxon>Jaapiales</taxon>
        <taxon>Jaapiaceae</taxon>
        <taxon>Jaapia</taxon>
    </lineage>
</organism>
<feature type="compositionally biased region" description="Polar residues" evidence="1">
    <location>
        <begin position="637"/>
        <end position="650"/>
    </location>
</feature>